<name>A0A813GJD3_POLGL</name>
<evidence type="ECO:0000313" key="2">
    <source>
        <dbReference type="EMBL" id="CAE8625397.1"/>
    </source>
</evidence>
<gene>
    <name evidence="2" type="ORF">PGLA2088_LOCUS436</name>
</gene>
<evidence type="ECO:0000313" key="3">
    <source>
        <dbReference type="Proteomes" id="UP000626109"/>
    </source>
</evidence>
<proteinExistence type="predicted"/>
<feature type="region of interest" description="Disordered" evidence="1">
    <location>
        <begin position="93"/>
        <end position="122"/>
    </location>
</feature>
<reference evidence="2" key="1">
    <citation type="submission" date="2021-02" db="EMBL/GenBank/DDBJ databases">
        <authorList>
            <person name="Dougan E. K."/>
            <person name="Rhodes N."/>
            <person name="Thang M."/>
            <person name="Chan C."/>
        </authorList>
    </citation>
    <scope>NUCLEOTIDE SEQUENCE</scope>
</reference>
<dbReference type="EMBL" id="CAJNNW010000275">
    <property type="protein sequence ID" value="CAE8625397.1"/>
    <property type="molecule type" value="Genomic_DNA"/>
</dbReference>
<comment type="caution">
    <text evidence="2">The sequence shown here is derived from an EMBL/GenBank/DDBJ whole genome shotgun (WGS) entry which is preliminary data.</text>
</comment>
<accession>A0A813GJD3</accession>
<dbReference type="Proteomes" id="UP000626109">
    <property type="component" value="Unassembled WGS sequence"/>
</dbReference>
<organism evidence="2 3">
    <name type="scientific">Polarella glacialis</name>
    <name type="common">Dinoflagellate</name>
    <dbReference type="NCBI Taxonomy" id="89957"/>
    <lineage>
        <taxon>Eukaryota</taxon>
        <taxon>Sar</taxon>
        <taxon>Alveolata</taxon>
        <taxon>Dinophyceae</taxon>
        <taxon>Suessiales</taxon>
        <taxon>Suessiaceae</taxon>
        <taxon>Polarella</taxon>
    </lineage>
</organism>
<protein>
    <submittedName>
        <fullName evidence="2">Uncharacterized protein</fullName>
    </submittedName>
</protein>
<sequence>MGLSFSFAPFFHNGKDTGKKSEMGLLGRLPLRIFLLKESAQRTPVCPRFLEGRQLLILVDRVDIEWKKSSSPSGGRRYCCAVANCKVVCLSQEPETGGTPSSRYLGSRLAPNRNRHHDQPGGALGHHACDDTVYPVYHSLLLGADWEET</sequence>
<dbReference type="AlphaFoldDB" id="A0A813GJD3"/>
<evidence type="ECO:0000256" key="1">
    <source>
        <dbReference type="SAM" id="MobiDB-lite"/>
    </source>
</evidence>